<evidence type="ECO:0000256" key="4">
    <source>
        <dbReference type="ARBA" id="ARBA00022737"/>
    </source>
</evidence>
<dbReference type="EMBL" id="CP045119">
    <property type="protein sequence ID" value="QIN83202.1"/>
    <property type="molecule type" value="Genomic_DNA"/>
</dbReference>
<dbReference type="PANTHER" id="PTHR43034">
    <property type="entry name" value="ION-TRANSLOCATING OXIDOREDUCTASE COMPLEX SUBUNIT C"/>
    <property type="match status" value="1"/>
</dbReference>
<dbReference type="InterPro" id="IPR026902">
    <property type="entry name" value="RnfC_N"/>
</dbReference>
<proteinExistence type="predicted"/>
<keyword evidence="2" id="KW-0004">4Fe-4S</keyword>
<dbReference type="InterPro" id="IPR037225">
    <property type="entry name" value="Nuo51_FMN-bd_sf"/>
</dbReference>
<dbReference type="GO" id="GO:0016020">
    <property type="term" value="C:membrane"/>
    <property type="evidence" value="ECO:0007669"/>
    <property type="project" value="InterPro"/>
</dbReference>
<dbReference type="Proteomes" id="UP000501452">
    <property type="component" value="Chromosome"/>
</dbReference>
<dbReference type="RefSeq" id="WP_166176263.1">
    <property type="nucleotide sequence ID" value="NZ_CP045119.1"/>
</dbReference>
<keyword evidence="3" id="KW-0479">Metal-binding</keyword>
<evidence type="ECO:0000256" key="6">
    <source>
        <dbReference type="ARBA" id="ARBA00023004"/>
    </source>
</evidence>
<dbReference type="GO" id="GO:0009055">
    <property type="term" value="F:electron transfer activity"/>
    <property type="evidence" value="ECO:0007669"/>
    <property type="project" value="InterPro"/>
</dbReference>
<accession>A0A6G8Q9V3</accession>
<dbReference type="Pfam" id="PF01512">
    <property type="entry name" value="Complex1_51K"/>
    <property type="match status" value="1"/>
</dbReference>
<evidence type="ECO:0000259" key="10">
    <source>
        <dbReference type="Pfam" id="PF13375"/>
    </source>
</evidence>
<keyword evidence="6" id="KW-0408">Iron</keyword>
<dbReference type="InterPro" id="IPR011538">
    <property type="entry name" value="Nuo51_FMN-bd"/>
</dbReference>
<evidence type="ECO:0000313" key="11">
    <source>
        <dbReference type="EMBL" id="QIN83202.1"/>
    </source>
</evidence>
<keyword evidence="12" id="KW-1185">Reference proteome</keyword>
<evidence type="ECO:0000256" key="3">
    <source>
        <dbReference type="ARBA" id="ARBA00022723"/>
    </source>
</evidence>
<reference evidence="11 12" key="1">
    <citation type="submission" date="2019-10" db="EMBL/GenBank/DDBJ databases">
        <title>Rubrobacter sp nov SCSIO 52090 isolated from a deep-sea sediment in the South China Sea.</title>
        <authorList>
            <person name="Chen R.W."/>
        </authorList>
    </citation>
    <scope>NUCLEOTIDE SEQUENCE [LARGE SCALE GENOMIC DNA]</scope>
    <source>
        <strain evidence="11 12">SCSIO 52909</strain>
    </source>
</reference>
<sequence length="386" mass="41719">MAEIKQRSLEEVKALSVEEAVEIMRQAGIVGAGGGGFPTYFKYKSPLPHLIVNATESEPGYWGDKLLHKQYLEEFLSLFEAMKAIFGFEQISMGVHEKDREWFADYAEHADDGVFDIRYVPNTYALGEEKTLVKHATEARVPRFVDTPDGMRRPGMPPDVGKVINNTETLLNVYNALFLGRPLTTKFFTLYGEEIETKVYETPIGASVGEVLGIAGLDVENSGHLSVLDGGPYLHDVSIEEVGNGDAYVRRMTNALFVIRRGRKGKEYAGIATEVPEEGTVSLVGKISGVNLPLGGGLLKPATPLVSEGEEVEYGQKIGEPVDEGFSIGVWASVGGEISSIENDVVAISGGAIPQEEAEAEAEPTMAGGDSPRGEAEPFSEADSSR</sequence>
<dbReference type="Pfam" id="PF13375">
    <property type="entry name" value="RnfC_N"/>
    <property type="match status" value="1"/>
</dbReference>
<evidence type="ECO:0000256" key="7">
    <source>
        <dbReference type="ARBA" id="ARBA00023014"/>
    </source>
</evidence>
<feature type="domain" description="NADH-ubiquinone oxidoreductase 51kDa subunit FMN-binding" evidence="9">
    <location>
        <begin position="25"/>
        <end position="174"/>
    </location>
</feature>
<feature type="domain" description="RnfC Barrel sandwich hybrid" evidence="10">
    <location>
        <begin position="291"/>
        <end position="347"/>
    </location>
</feature>
<feature type="region of interest" description="Disordered" evidence="8">
    <location>
        <begin position="349"/>
        <end position="386"/>
    </location>
</feature>
<evidence type="ECO:0000256" key="8">
    <source>
        <dbReference type="SAM" id="MobiDB-lite"/>
    </source>
</evidence>
<dbReference type="PANTHER" id="PTHR43034:SF2">
    <property type="entry name" value="ION-TRANSLOCATING OXIDOREDUCTASE COMPLEX SUBUNIT C"/>
    <property type="match status" value="1"/>
</dbReference>
<keyword evidence="1" id="KW-0813">Transport</keyword>
<dbReference type="Gene3D" id="3.40.50.11540">
    <property type="entry name" value="NADH-ubiquinone oxidoreductase 51kDa subunit"/>
    <property type="match status" value="1"/>
</dbReference>
<keyword evidence="5" id="KW-0249">Electron transport</keyword>
<dbReference type="KEGG" id="rub:GBA63_11540"/>
<name>A0A6G8Q9V3_9ACTN</name>
<keyword evidence="7" id="KW-0411">Iron-sulfur</keyword>
<evidence type="ECO:0000259" key="9">
    <source>
        <dbReference type="Pfam" id="PF01512"/>
    </source>
</evidence>
<dbReference type="SUPFAM" id="SSF142019">
    <property type="entry name" value="Nqo1 FMN-binding domain-like"/>
    <property type="match status" value="1"/>
</dbReference>
<dbReference type="GO" id="GO:0051539">
    <property type="term" value="F:4 iron, 4 sulfur cluster binding"/>
    <property type="evidence" value="ECO:0007669"/>
    <property type="project" value="UniProtKB-KW"/>
</dbReference>
<evidence type="ECO:0000256" key="2">
    <source>
        <dbReference type="ARBA" id="ARBA00022485"/>
    </source>
</evidence>
<evidence type="ECO:0000256" key="1">
    <source>
        <dbReference type="ARBA" id="ARBA00022448"/>
    </source>
</evidence>
<dbReference type="AlphaFoldDB" id="A0A6G8Q9V3"/>
<evidence type="ECO:0000256" key="5">
    <source>
        <dbReference type="ARBA" id="ARBA00022982"/>
    </source>
</evidence>
<keyword evidence="4" id="KW-0677">Repeat</keyword>
<dbReference type="InterPro" id="IPR010208">
    <property type="entry name" value="Ion_transpt_RnfC/RsxC"/>
</dbReference>
<evidence type="ECO:0000313" key="12">
    <source>
        <dbReference type="Proteomes" id="UP000501452"/>
    </source>
</evidence>
<protein>
    <submittedName>
        <fullName evidence="11">Proton-conducting membrane transporter</fullName>
    </submittedName>
</protein>
<dbReference type="GO" id="GO:0046872">
    <property type="term" value="F:metal ion binding"/>
    <property type="evidence" value="ECO:0007669"/>
    <property type="project" value="UniProtKB-KW"/>
</dbReference>
<organism evidence="11 12">
    <name type="scientific">Rubrobacter tropicus</name>
    <dbReference type="NCBI Taxonomy" id="2653851"/>
    <lineage>
        <taxon>Bacteria</taxon>
        <taxon>Bacillati</taxon>
        <taxon>Actinomycetota</taxon>
        <taxon>Rubrobacteria</taxon>
        <taxon>Rubrobacterales</taxon>
        <taxon>Rubrobacteraceae</taxon>
        <taxon>Rubrobacter</taxon>
    </lineage>
</organism>
<gene>
    <name evidence="11" type="ORF">GBA63_11540</name>
</gene>